<dbReference type="EMBL" id="CM047580">
    <property type="protein sequence ID" value="KAI9922397.1"/>
    <property type="molecule type" value="Genomic_DNA"/>
</dbReference>
<proteinExistence type="predicted"/>
<evidence type="ECO:0000313" key="1">
    <source>
        <dbReference type="EMBL" id="KAI9922397.1"/>
    </source>
</evidence>
<comment type="caution">
    <text evidence="1">The sequence shown here is derived from an EMBL/GenBank/DDBJ whole genome shotgun (WGS) entry which is preliminary data.</text>
</comment>
<evidence type="ECO:0000313" key="2">
    <source>
        <dbReference type="Proteomes" id="UP001163321"/>
    </source>
</evidence>
<accession>A0ACC0WUX5</accession>
<gene>
    <name evidence="1" type="ORF">PsorP6_002162</name>
</gene>
<organism evidence="1 2">
    <name type="scientific">Peronosclerospora sorghi</name>
    <dbReference type="NCBI Taxonomy" id="230839"/>
    <lineage>
        <taxon>Eukaryota</taxon>
        <taxon>Sar</taxon>
        <taxon>Stramenopiles</taxon>
        <taxon>Oomycota</taxon>
        <taxon>Peronosporomycetes</taxon>
        <taxon>Peronosporales</taxon>
        <taxon>Peronosporaceae</taxon>
        <taxon>Peronosclerospora</taxon>
    </lineage>
</organism>
<keyword evidence="2" id="KW-1185">Reference proteome</keyword>
<sequence>MQIQQQRQQQYANQMMMNHQMVSCCSLPASHTSSKCTQVKFPQPLVVVRQQVLLEHLWEVSQRPPTSSYEEEFARVNAMKMQNSDFIPPPMEVLRISMIQSAASQQNMAMGGNAYI</sequence>
<reference evidence="1 2" key="1">
    <citation type="journal article" date="2022" name="bioRxiv">
        <title>The genome of the oomycete Peronosclerospora sorghi, a cosmopolitan pathogen of maize and sorghum, is inflated with dispersed pseudogenes.</title>
        <authorList>
            <person name="Fletcher K."/>
            <person name="Martin F."/>
            <person name="Isakeit T."/>
            <person name="Cavanaugh K."/>
            <person name="Magill C."/>
            <person name="Michelmore R."/>
        </authorList>
    </citation>
    <scope>NUCLEOTIDE SEQUENCE [LARGE SCALE GENOMIC DNA]</scope>
    <source>
        <strain evidence="1">P6</strain>
    </source>
</reference>
<dbReference type="Proteomes" id="UP001163321">
    <property type="component" value="Chromosome 1"/>
</dbReference>
<protein>
    <submittedName>
        <fullName evidence="1">Uncharacterized protein</fullName>
    </submittedName>
</protein>
<name>A0ACC0WUX5_9STRA</name>